<dbReference type="RefSeq" id="WP_121368277.1">
    <property type="nucleotide sequence ID" value="NZ_RBKS01000001.1"/>
</dbReference>
<dbReference type="CDD" id="cd00093">
    <property type="entry name" value="HTH_XRE"/>
    <property type="match status" value="1"/>
</dbReference>
<proteinExistence type="predicted"/>
<dbReference type="SMART" id="SM00530">
    <property type="entry name" value="HTH_XRE"/>
    <property type="match status" value="1"/>
</dbReference>
<reference evidence="3 4" key="1">
    <citation type="submission" date="2018-10" db="EMBL/GenBank/DDBJ databases">
        <title>Sequencing the genomes of 1000 actinobacteria strains.</title>
        <authorList>
            <person name="Klenk H.-P."/>
        </authorList>
    </citation>
    <scope>NUCLEOTIDE SEQUENCE [LARGE SCALE GENOMIC DNA]</scope>
    <source>
        <strain evidence="3 4">DSM 17894</strain>
    </source>
</reference>
<comment type="caution">
    <text evidence="3">The sequence shown here is derived from an EMBL/GenBank/DDBJ whole genome shotgun (WGS) entry which is preliminary data.</text>
</comment>
<dbReference type="AlphaFoldDB" id="A0A495IBW2"/>
<feature type="domain" description="HTH cro/C1-type" evidence="2">
    <location>
        <begin position="14"/>
        <end position="68"/>
    </location>
</feature>
<dbReference type="SUPFAM" id="SSF47413">
    <property type="entry name" value="lambda repressor-like DNA-binding domains"/>
    <property type="match status" value="1"/>
</dbReference>
<dbReference type="Proteomes" id="UP000280008">
    <property type="component" value="Unassembled WGS sequence"/>
</dbReference>
<name>A0A495IBW2_9MICO</name>
<protein>
    <submittedName>
        <fullName evidence="3">Transcriptional regulator</fullName>
    </submittedName>
</protein>
<organism evidence="3 4">
    <name type="scientific">Frondihabitans australicus</name>
    <dbReference type="NCBI Taxonomy" id="386892"/>
    <lineage>
        <taxon>Bacteria</taxon>
        <taxon>Bacillati</taxon>
        <taxon>Actinomycetota</taxon>
        <taxon>Actinomycetes</taxon>
        <taxon>Micrococcales</taxon>
        <taxon>Microbacteriaceae</taxon>
        <taxon>Frondihabitans</taxon>
    </lineage>
</organism>
<dbReference type="GO" id="GO:0005829">
    <property type="term" value="C:cytosol"/>
    <property type="evidence" value="ECO:0007669"/>
    <property type="project" value="TreeGrafter"/>
</dbReference>
<sequence length="480" mass="52685">MALDGDVSTLGHRIRHYRTARSLTLSDLGEQVGISPSQLSLLENGRREPRVSLLGRIAESLGVTTADLLRPEAPDPRSALEIEVSRIQAGQLYGSLGLPQIKPTAGTPSETLEAIVGLHRELERRGRLAIATPEEARRANTEIRLRMRAEDNYIPAIEEVAEDFVRRSGHVRGALSHRSVQVMAEELGFSLVYVNDLPHSARSVTDLANGRIYLPPASIPGGHGLRSMALQAMAHRVLGHQRPGDYAEFLRQRLEINYFAACCLMPRTAAVAFLTEAKKEKNLSVADFRDAFGVTQESAALRLTNLATSHLDLTMHFLRITDDGAIQKAYENDGLPLPVDVTGAIEGQIVCRKWSARTAFDRDNGTTELYQYNDTPAGTFWCSTQTGTTADGAFSITTGVPFADAKWFRGRETTSRGASTCPDESCCRRAPASLAERWEDQSWPSARLHAHILSPLPTGTFPGIDDSEVYEFLDRHAASV</sequence>
<dbReference type="OrthoDB" id="9810578at2"/>
<keyword evidence="4" id="KW-1185">Reference proteome</keyword>
<evidence type="ECO:0000313" key="4">
    <source>
        <dbReference type="Proteomes" id="UP000280008"/>
    </source>
</evidence>
<dbReference type="PANTHER" id="PTHR46797:SF1">
    <property type="entry name" value="METHYLPHOSPHONATE SYNTHASE"/>
    <property type="match status" value="1"/>
</dbReference>
<evidence type="ECO:0000259" key="2">
    <source>
        <dbReference type="PROSITE" id="PS50943"/>
    </source>
</evidence>
<evidence type="ECO:0000313" key="3">
    <source>
        <dbReference type="EMBL" id="RKR73409.1"/>
    </source>
</evidence>
<keyword evidence="1" id="KW-0238">DNA-binding</keyword>
<dbReference type="PROSITE" id="PS50943">
    <property type="entry name" value="HTH_CROC1"/>
    <property type="match status" value="1"/>
</dbReference>
<dbReference type="GO" id="GO:0003677">
    <property type="term" value="F:DNA binding"/>
    <property type="evidence" value="ECO:0007669"/>
    <property type="project" value="UniProtKB-KW"/>
</dbReference>
<evidence type="ECO:0000256" key="1">
    <source>
        <dbReference type="ARBA" id="ARBA00023125"/>
    </source>
</evidence>
<dbReference type="Gene3D" id="1.10.260.40">
    <property type="entry name" value="lambda repressor-like DNA-binding domains"/>
    <property type="match status" value="1"/>
</dbReference>
<dbReference type="InterPro" id="IPR050807">
    <property type="entry name" value="TransReg_Diox_bact_type"/>
</dbReference>
<dbReference type="EMBL" id="RBKS01000001">
    <property type="protein sequence ID" value="RKR73409.1"/>
    <property type="molecule type" value="Genomic_DNA"/>
</dbReference>
<dbReference type="GO" id="GO:0003700">
    <property type="term" value="F:DNA-binding transcription factor activity"/>
    <property type="evidence" value="ECO:0007669"/>
    <property type="project" value="TreeGrafter"/>
</dbReference>
<gene>
    <name evidence="3" type="ORF">C8E83_0501</name>
</gene>
<dbReference type="PANTHER" id="PTHR46797">
    <property type="entry name" value="HTH-TYPE TRANSCRIPTIONAL REGULATOR"/>
    <property type="match status" value="1"/>
</dbReference>
<dbReference type="InterPro" id="IPR010982">
    <property type="entry name" value="Lambda_DNA-bd_dom_sf"/>
</dbReference>
<dbReference type="Pfam" id="PF13560">
    <property type="entry name" value="HTH_31"/>
    <property type="match status" value="1"/>
</dbReference>
<dbReference type="InterPro" id="IPR001387">
    <property type="entry name" value="Cro/C1-type_HTH"/>
</dbReference>
<accession>A0A495IBW2</accession>